<dbReference type="PANTHER" id="PTHR31650:SF1">
    <property type="entry name" value="WAX ESTER SYNTHASE_DIACYLGLYCEROL ACYLTRANSFERASE 4-RELATED"/>
    <property type="match status" value="1"/>
</dbReference>
<dbReference type="InterPro" id="IPR009721">
    <property type="entry name" value="O-acyltransferase_WSD1_C"/>
</dbReference>
<evidence type="ECO:0000313" key="11">
    <source>
        <dbReference type="EMBL" id="ROT72757.1"/>
    </source>
</evidence>
<keyword evidence="8" id="KW-0472">Membrane</keyword>
<dbReference type="EMBL" id="QCYY01002114">
    <property type="protein sequence ID" value="ROT72757.1"/>
    <property type="molecule type" value="Genomic_DNA"/>
</dbReference>
<dbReference type="OrthoDB" id="619536at2759"/>
<evidence type="ECO:0000256" key="1">
    <source>
        <dbReference type="ARBA" id="ARBA00004771"/>
    </source>
</evidence>
<dbReference type="GO" id="GO:0019432">
    <property type="term" value="P:triglyceride biosynthetic process"/>
    <property type="evidence" value="ECO:0007669"/>
    <property type="project" value="UniProtKB-UniPathway"/>
</dbReference>
<evidence type="ECO:0000259" key="10">
    <source>
        <dbReference type="Pfam" id="PF06974"/>
    </source>
</evidence>
<evidence type="ECO:0000256" key="8">
    <source>
        <dbReference type="SAM" id="Phobius"/>
    </source>
</evidence>
<keyword evidence="4" id="KW-0012">Acyltransferase</keyword>
<gene>
    <name evidence="11" type="ORF">C7M84_008872</name>
</gene>
<comment type="pathway">
    <text evidence="2">Lipid metabolism.</text>
</comment>
<dbReference type="InterPro" id="IPR004255">
    <property type="entry name" value="O-acyltransferase_WSD1_N"/>
</dbReference>
<reference evidence="11 12" key="1">
    <citation type="submission" date="2018-04" db="EMBL/GenBank/DDBJ databases">
        <authorList>
            <person name="Zhang X."/>
            <person name="Yuan J."/>
            <person name="Li F."/>
            <person name="Xiang J."/>
        </authorList>
    </citation>
    <scope>NUCLEOTIDE SEQUENCE [LARGE SCALE GENOMIC DNA]</scope>
    <source>
        <tissue evidence="11">Muscle</tissue>
    </source>
</reference>
<feature type="transmembrane region" description="Helical" evidence="8">
    <location>
        <begin position="121"/>
        <end position="140"/>
    </location>
</feature>
<dbReference type="InterPro" id="IPR045034">
    <property type="entry name" value="O-acyltransferase_WSD1-like"/>
</dbReference>
<comment type="caution">
    <text evidence="11">The sequence shown here is derived from an EMBL/GenBank/DDBJ whole genome shotgun (WGS) entry which is preliminary data.</text>
</comment>
<protein>
    <submittedName>
        <fullName evidence="11">Uncharacterized protein</fullName>
    </submittedName>
</protein>
<dbReference type="AlphaFoldDB" id="A0A423T8G9"/>
<evidence type="ECO:0000256" key="2">
    <source>
        <dbReference type="ARBA" id="ARBA00005189"/>
    </source>
</evidence>
<proteinExistence type="inferred from homology"/>
<dbReference type="Proteomes" id="UP000283509">
    <property type="component" value="Unassembled WGS sequence"/>
</dbReference>
<keyword evidence="12" id="KW-1185">Reference proteome</keyword>
<comment type="catalytic activity">
    <reaction evidence="6">
        <text>a long chain fatty alcohol + a fatty acyl-CoA = a long-chain alcohol wax ester + CoA</text>
        <dbReference type="Rhea" id="RHEA:38443"/>
        <dbReference type="ChEBI" id="CHEBI:17135"/>
        <dbReference type="ChEBI" id="CHEBI:57287"/>
        <dbReference type="ChEBI" id="CHEBI:77636"/>
        <dbReference type="ChEBI" id="CHEBI:235323"/>
        <dbReference type="EC" id="2.3.1.75"/>
    </reaction>
</comment>
<dbReference type="STRING" id="6689.A0A423T8G9"/>
<dbReference type="SUPFAM" id="SSF52777">
    <property type="entry name" value="CoA-dependent acyltransferases"/>
    <property type="match status" value="1"/>
</dbReference>
<keyword evidence="8" id="KW-1133">Transmembrane helix</keyword>
<dbReference type="GO" id="GO:0047196">
    <property type="term" value="F:long-chain-alcohol O-fatty-acyltransferase activity"/>
    <property type="evidence" value="ECO:0007669"/>
    <property type="project" value="UniProtKB-EC"/>
</dbReference>
<evidence type="ECO:0000256" key="7">
    <source>
        <dbReference type="ARBA" id="ARBA00048109"/>
    </source>
</evidence>
<evidence type="ECO:0000259" key="9">
    <source>
        <dbReference type="Pfam" id="PF03007"/>
    </source>
</evidence>
<dbReference type="PANTHER" id="PTHR31650">
    <property type="entry name" value="O-ACYLTRANSFERASE (WSD1-LIKE) FAMILY PROTEIN"/>
    <property type="match status" value="1"/>
</dbReference>
<evidence type="ECO:0000313" key="12">
    <source>
        <dbReference type="Proteomes" id="UP000283509"/>
    </source>
</evidence>
<accession>A0A423T8G9</accession>
<evidence type="ECO:0000256" key="3">
    <source>
        <dbReference type="ARBA" id="ARBA00022679"/>
    </source>
</evidence>
<dbReference type="Pfam" id="PF06974">
    <property type="entry name" value="WS_DGAT_C"/>
    <property type="match status" value="1"/>
</dbReference>
<comment type="catalytic activity">
    <reaction evidence="7">
        <text>an acyl-CoA + a 1,2-diacyl-sn-glycerol = a triacyl-sn-glycerol + CoA</text>
        <dbReference type="Rhea" id="RHEA:10868"/>
        <dbReference type="ChEBI" id="CHEBI:17815"/>
        <dbReference type="ChEBI" id="CHEBI:57287"/>
        <dbReference type="ChEBI" id="CHEBI:58342"/>
        <dbReference type="ChEBI" id="CHEBI:64615"/>
        <dbReference type="EC" id="2.3.1.20"/>
    </reaction>
</comment>
<reference evidence="11 12" key="2">
    <citation type="submission" date="2019-01" db="EMBL/GenBank/DDBJ databases">
        <title>The decoding of complex shrimp genome reveals the adaptation for benthos swimmer, frequently molting mechanism and breeding impact on genome.</title>
        <authorList>
            <person name="Sun Y."/>
            <person name="Gao Y."/>
            <person name="Yu Y."/>
        </authorList>
    </citation>
    <scope>NUCLEOTIDE SEQUENCE [LARGE SCALE GENOMIC DNA]</scope>
    <source>
        <tissue evidence="11">Muscle</tissue>
    </source>
</reference>
<keyword evidence="8" id="KW-0812">Transmembrane</keyword>
<organism evidence="11 12">
    <name type="scientific">Penaeus vannamei</name>
    <name type="common">Whiteleg shrimp</name>
    <name type="synonym">Litopenaeus vannamei</name>
    <dbReference type="NCBI Taxonomy" id="6689"/>
    <lineage>
        <taxon>Eukaryota</taxon>
        <taxon>Metazoa</taxon>
        <taxon>Ecdysozoa</taxon>
        <taxon>Arthropoda</taxon>
        <taxon>Crustacea</taxon>
        <taxon>Multicrustacea</taxon>
        <taxon>Malacostraca</taxon>
        <taxon>Eumalacostraca</taxon>
        <taxon>Eucarida</taxon>
        <taxon>Decapoda</taxon>
        <taxon>Dendrobranchiata</taxon>
        <taxon>Penaeoidea</taxon>
        <taxon>Penaeidae</taxon>
        <taxon>Penaeus</taxon>
    </lineage>
</organism>
<comment type="pathway">
    <text evidence="1">Glycerolipid metabolism; triacylglycerol biosynthesis.</text>
</comment>
<dbReference type="GO" id="GO:0004144">
    <property type="term" value="F:diacylglycerol O-acyltransferase activity"/>
    <property type="evidence" value="ECO:0007669"/>
    <property type="project" value="UniProtKB-EC"/>
</dbReference>
<evidence type="ECO:0000256" key="5">
    <source>
        <dbReference type="ARBA" id="ARBA00024360"/>
    </source>
</evidence>
<dbReference type="Pfam" id="PF03007">
    <property type="entry name" value="WS_DGAT_cat"/>
    <property type="match status" value="1"/>
</dbReference>
<feature type="domain" description="O-acyltransferase WSD1-like N-terminal" evidence="9">
    <location>
        <begin position="190"/>
        <end position="303"/>
    </location>
</feature>
<sequence>MTLDQMTHPLDFRMYSWLVANTSWAPNATVYPAPPQSYPISDLWTKAADVEHAILDIAFQDLPLGVITLLALQKGVRCSSTLCHPVTKLAVRYNIRFYDIIITNILKTFVGMFLMAVSLPLVLPAVCAFWLASCVVSAIYSTRYGGVFVKARGMDSVWGVESKESRPFITICLLVSGAPRLEDIQRHLREKILDVVEEGAEKDFKYKKFRQVFSKVCGYYCWRDAEDFDIANHVRTLRLSEFEEGTTALSPDRPPWEVLLLLRDDGRYNVVIRLHHAIGDGVTLIRLCVEALVDTPLSAPPVGTRSGNALMKAVMAVWSCLVLPLGLLQVVANFDRNCLHGRQLSGKKVMTSSKGLPLATLRQVKIAASATVNDVLMSCLSAALAKHFARRSEEVPQVTAVVPVSFHDLRAPLTLTNKFSVATVKLPSSHCLAPDARLRHTKTMLDGMKRDPTLAAVFWVVRAVSEVLPAPVAELLLSGRGVSVAASNVPGPQTEISVWGDKIEDLLFWVPNRAPVGVGVSFASYMGVVKIGLNVDAALVRSRREVSVRMPVLRR</sequence>
<feature type="domain" description="O-acyltransferase WSD1 C-terminal" evidence="10">
    <location>
        <begin position="417"/>
        <end position="541"/>
    </location>
</feature>
<dbReference type="UniPathway" id="UPA00282"/>
<comment type="similarity">
    <text evidence="5">In the N-terminal section; belongs to the long-chain O-acyltransferase family.</text>
</comment>
<name>A0A423T8G9_PENVA</name>
<evidence type="ECO:0000256" key="4">
    <source>
        <dbReference type="ARBA" id="ARBA00023315"/>
    </source>
</evidence>
<keyword evidence="3" id="KW-0808">Transferase</keyword>
<evidence type="ECO:0000256" key="6">
    <source>
        <dbReference type="ARBA" id="ARBA00047604"/>
    </source>
</evidence>
<dbReference type="GO" id="GO:0005886">
    <property type="term" value="C:plasma membrane"/>
    <property type="evidence" value="ECO:0007669"/>
    <property type="project" value="TreeGrafter"/>
</dbReference>